<keyword evidence="4 7" id="KW-0812">Transmembrane</keyword>
<evidence type="ECO:0000256" key="6">
    <source>
        <dbReference type="ARBA" id="ARBA00023136"/>
    </source>
</evidence>
<feature type="transmembrane region" description="Helical" evidence="7">
    <location>
        <begin position="181"/>
        <end position="202"/>
    </location>
</feature>
<sequence>MDRVQDAEQQIGSLGKLAERGLRWGLLGNLATKAGSFVMGLILARLLAIGDFGVYAVALAATAFVMSVKDLGIMVATIQWRGKLAEMAPTATVLSFCSAMALYAVFWVGAPAIAELAGTPQATPVVRLLTSVIIVEGFTAVRAATLIRRFEQDKLTLAIGIGFAVNAVVAILLAVNGAGAFSFAFGQLAQSVVTGVIVFFAARLPVRLGLDRAIAVKLLKFGLPSAAGIGLESVLLNAGYIVVGDILGHVWLGFYLLAFNVSSWVPGLIGQAVRNVTIPGFSRLAEHTSEALSEGVRRSAPLLLTAILPFAVVMSVLAHPLVSFLYGAKWDQAAGVLRWLALVMVIRMLLSLALDILSAQGDTRATVWMNLGYGAALVPALIVGTHLQGIRGAALGQVAASLFVALPVAAYFLHRAGVRLAPVLPTLVRPLLAGLAAAGVTALVDRVVDGNALLQLALAGGAGLIVYVLLAVPLAQLRLAQLRRKEVG</sequence>
<evidence type="ECO:0000256" key="5">
    <source>
        <dbReference type="ARBA" id="ARBA00022989"/>
    </source>
</evidence>
<evidence type="ECO:0000256" key="3">
    <source>
        <dbReference type="ARBA" id="ARBA00022475"/>
    </source>
</evidence>
<feature type="transmembrane region" description="Helical" evidence="7">
    <location>
        <begin position="90"/>
        <end position="113"/>
    </location>
</feature>
<dbReference type="PANTHER" id="PTHR30250:SF10">
    <property type="entry name" value="LIPOPOLYSACCHARIDE BIOSYNTHESIS PROTEIN WZXC"/>
    <property type="match status" value="1"/>
</dbReference>
<evidence type="ECO:0000256" key="1">
    <source>
        <dbReference type="ARBA" id="ARBA00004651"/>
    </source>
</evidence>
<feature type="transmembrane region" description="Helical" evidence="7">
    <location>
        <begin position="302"/>
        <end position="327"/>
    </location>
</feature>
<accession>A0ABW7AEW0</accession>
<dbReference type="InterPro" id="IPR050833">
    <property type="entry name" value="Poly_Biosynth_Transport"/>
</dbReference>
<dbReference type="PANTHER" id="PTHR30250">
    <property type="entry name" value="PST FAMILY PREDICTED COLANIC ACID TRANSPORTER"/>
    <property type="match status" value="1"/>
</dbReference>
<feature type="transmembrane region" description="Helical" evidence="7">
    <location>
        <begin position="249"/>
        <end position="269"/>
    </location>
</feature>
<comment type="caution">
    <text evidence="8">The sequence shown here is derived from an EMBL/GenBank/DDBJ whole genome shotgun (WGS) entry which is preliminary data.</text>
</comment>
<gene>
    <name evidence="8" type="ORF">ACFLIM_20615</name>
</gene>
<evidence type="ECO:0000256" key="7">
    <source>
        <dbReference type="SAM" id="Phobius"/>
    </source>
</evidence>
<comment type="subcellular location">
    <subcellularLocation>
        <location evidence="1">Cell membrane</location>
        <topology evidence="1">Multi-pass membrane protein</topology>
    </subcellularLocation>
</comment>
<feature type="transmembrane region" description="Helical" evidence="7">
    <location>
        <begin position="426"/>
        <end position="444"/>
    </location>
</feature>
<dbReference type="Pfam" id="PF13440">
    <property type="entry name" value="Polysacc_synt_3"/>
    <property type="match status" value="1"/>
</dbReference>
<evidence type="ECO:0000313" key="9">
    <source>
        <dbReference type="Proteomes" id="UP001603978"/>
    </source>
</evidence>
<feature type="transmembrane region" description="Helical" evidence="7">
    <location>
        <begin position="371"/>
        <end position="388"/>
    </location>
</feature>
<feature type="transmembrane region" description="Helical" evidence="7">
    <location>
        <begin position="54"/>
        <end position="78"/>
    </location>
</feature>
<feature type="transmembrane region" description="Helical" evidence="7">
    <location>
        <begin position="456"/>
        <end position="475"/>
    </location>
</feature>
<dbReference type="Proteomes" id="UP001603978">
    <property type="component" value="Unassembled WGS sequence"/>
</dbReference>
<feature type="transmembrane region" description="Helical" evidence="7">
    <location>
        <begin position="125"/>
        <end position="143"/>
    </location>
</feature>
<evidence type="ECO:0000256" key="2">
    <source>
        <dbReference type="ARBA" id="ARBA00007430"/>
    </source>
</evidence>
<reference evidence="8 9" key="1">
    <citation type="submission" date="2024-10" db="EMBL/GenBank/DDBJ databases">
        <authorList>
            <person name="Topkara A.R."/>
            <person name="Saygin H."/>
        </authorList>
    </citation>
    <scope>NUCLEOTIDE SEQUENCE [LARGE SCALE GENOMIC DNA]</scope>
    <source>
        <strain evidence="8 9">M3C6</strain>
    </source>
</reference>
<feature type="transmembrane region" description="Helical" evidence="7">
    <location>
        <begin position="339"/>
        <end position="359"/>
    </location>
</feature>
<feature type="transmembrane region" description="Helical" evidence="7">
    <location>
        <begin position="26"/>
        <end position="48"/>
    </location>
</feature>
<dbReference type="EMBL" id="JBICRM010000011">
    <property type="protein sequence ID" value="MFG1705598.1"/>
    <property type="molecule type" value="Genomic_DNA"/>
</dbReference>
<evidence type="ECO:0000256" key="4">
    <source>
        <dbReference type="ARBA" id="ARBA00022692"/>
    </source>
</evidence>
<keyword evidence="6 7" id="KW-0472">Membrane</keyword>
<dbReference type="RefSeq" id="WP_393167707.1">
    <property type="nucleotide sequence ID" value="NZ_JBICRM010000011.1"/>
</dbReference>
<feature type="transmembrane region" description="Helical" evidence="7">
    <location>
        <begin position="223"/>
        <end position="243"/>
    </location>
</feature>
<keyword evidence="9" id="KW-1185">Reference proteome</keyword>
<feature type="transmembrane region" description="Helical" evidence="7">
    <location>
        <begin position="394"/>
        <end position="414"/>
    </location>
</feature>
<protein>
    <submittedName>
        <fullName evidence="8">Oligosaccharide flippase family protein</fullName>
    </submittedName>
</protein>
<keyword evidence="3" id="KW-1003">Cell membrane</keyword>
<feature type="transmembrane region" description="Helical" evidence="7">
    <location>
        <begin position="155"/>
        <end position="175"/>
    </location>
</feature>
<name>A0ABW7AEW0_9ACTN</name>
<organism evidence="8 9">
    <name type="scientific">Nonomuraea marmarensis</name>
    <dbReference type="NCBI Taxonomy" id="3351344"/>
    <lineage>
        <taxon>Bacteria</taxon>
        <taxon>Bacillati</taxon>
        <taxon>Actinomycetota</taxon>
        <taxon>Actinomycetes</taxon>
        <taxon>Streptosporangiales</taxon>
        <taxon>Streptosporangiaceae</taxon>
        <taxon>Nonomuraea</taxon>
    </lineage>
</organism>
<keyword evidence="5 7" id="KW-1133">Transmembrane helix</keyword>
<proteinExistence type="inferred from homology"/>
<comment type="similarity">
    <text evidence="2">Belongs to the polysaccharide synthase family.</text>
</comment>
<evidence type="ECO:0000313" key="8">
    <source>
        <dbReference type="EMBL" id="MFG1705598.1"/>
    </source>
</evidence>